<keyword evidence="4" id="KW-1185">Reference proteome</keyword>
<evidence type="ECO:0000313" key="4">
    <source>
        <dbReference type="Proteomes" id="UP000252107"/>
    </source>
</evidence>
<name>A0A367RVD0_9NOSO</name>
<evidence type="ECO:0000256" key="1">
    <source>
        <dbReference type="SAM" id="MobiDB-lite"/>
    </source>
</evidence>
<dbReference type="Proteomes" id="UP000252107">
    <property type="component" value="Unassembled WGS sequence"/>
</dbReference>
<organism evidence="3 4">
    <name type="scientific">Nostoc minutum NIES-26</name>
    <dbReference type="NCBI Taxonomy" id="1844469"/>
    <lineage>
        <taxon>Bacteria</taxon>
        <taxon>Bacillati</taxon>
        <taxon>Cyanobacteriota</taxon>
        <taxon>Cyanophyceae</taxon>
        <taxon>Nostocales</taxon>
        <taxon>Nostocaceae</taxon>
        <taxon>Nostoc</taxon>
    </lineage>
</organism>
<feature type="region of interest" description="Disordered" evidence="1">
    <location>
        <begin position="197"/>
        <end position="226"/>
    </location>
</feature>
<sequence>MTTSVADKTPTSEKVWRRHTDPPSLWIGVAISSVALHLLAFWLMRSYVFKLWFPQQSQAVIPIEFVELSPKAKSVAPNPVSITQNSQATKLSKQVAPIDKSTIKSAVPNIPDRSTIALASQKRAIARQRQQQLAEQQRQQQFTEQQRQKQLAEQQRQQLAEQQRQKQLAEQQRQQQLAEQQRQQQLAEQQRQQQLAEQQRQQQLAEQQRQEEPVGEKLSPPKSQSQGGLFALWIPVSEEEQRAIMREPLPKELKLAEHIGSNEKEVDSLYVNSNLELPAVEFLVSLIIDKTGKFMEAKVIDPSIPAADKSKYEQFANDVFQGEKFQPAHYIDGSTPPELSNRFVRLKIERR</sequence>
<evidence type="ECO:0000256" key="2">
    <source>
        <dbReference type="SAM" id="Phobius"/>
    </source>
</evidence>
<dbReference type="AlphaFoldDB" id="A0A367RVD0"/>
<comment type="caution">
    <text evidence="3">The sequence shown here is derived from an EMBL/GenBank/DDBJ whole genome shotgun (WGS) entry which is preliminary data.</text>
</comment>
<accession>A0A367RVD0</accession>
<keyword evidence="2" id="KW-0472">Membrane</keyword>
<proteinExistence type="predicted"/>
<gene>
    <name evidence="3" type="ORF">A6770_38510</name>
</gene>
<feature type="transmembrane region" description="Helical" evidence="2">
    <location>
        <begin position="25"/>
        <end position="44"/>
    </location>
</feature>
<keyword evidence="2" id="KW-0812">Transmembrane</keyword>
<dbReference type="EMBL" id="LXQD01000066">
    <property type="protein sequence ID" value="RCJ39624.1"/>
    <property type="molecule type" value="Genomic_DNA"/>
</dbReference>
<keyword evidence="2" id="KW-1133">Transmembrane helix</keyword>
<reference evidence="3" key="1">
    <citation type="submission" date="2016-04" db="EMBL/GenBank/DDBJ databases">
        <authorList>
            <person name="Tabuchi Yagui T.R."/>
        </authorList>
    </citation>
    <scope>NUCLEOTIDE SEQUENCE [LARGE SCALE GENOMIC DNA]</scope>
    <source>
        <strain evidence="3">NIES-26</strain>
    </source>
</reference>
<protein>
    <submittedName>
        <fullName evidence="3">Uncharacterized protein</fullName>
    </submittedName>
</protein>
<evidence type="ECO:0000313" key="3">
    <source>
        <dbReference type="EMBL" id="RCJ39624.1"/>
    </source>
</evidence>
<feature type="compositionally biased region" description="Low complexity" evidence="1">
    <location>
        <begin position="197"/>
        <end position="207"/>
    </location>
</feature>